<proteinExistence type="predicted"/>
<accession>A6HE10</accession>
<sequence length="60" mass="6342">MAASLAVASASRFPRASGLCPFWCPGQCIILSLLGKNRASKRARILAISLPSDVSSPRLQ</sequence>
<dbReference type="AlphaFoldDB" id="A6HE10"/>
<dbReference type="EMBL" id="CH473948">
    <property type="protein sequence ID" value="EDM04265.1"/>
    <property type="molecule type" value="Genomic_DNA"/>
</dbReference>
<name>A6HE10_RAT</name>
<gene>
    <name evidence="1" type="ORF">rCG_63474</name>
</gene>
<reference evidence="1 2" key="1">
    <citation type="submission" date="2005-07" db="EMBL/GenBank/DDBJ databases">
        <authorList>
            <person name="Mural R.J."/>
            <person name="Li P.W."/>
            <person name="Adams M.D."/>
            <person name="Amanatides P.G."/>
            <person name="Baden-Tillson H."/>
            <person name="Barnstead M."/>
            <person name="Chin S.H."/>
            <person name="Dew I."/>
            <person name="Evans C.A."/>
            <person name="Ferriera S."/>
            <person name="Flanigan M."/>
            <person name="Fosler C."/>
            <person name="Glodek A."/>
            <person name="Gu Z."/>
            <person name="Holt R.A."/>
            <person name="Jennings D."/>
            <person name="Kraft C.L."/>
            <person name="Lu F."/>
            <person name="Nguyen T."/>
            <person name="Nusskern D.R."/>
            <person name="Pfannkoch C.M."/>
            <person name="Sitter C."/>
            <person name="Sutton G.G."/>
            <person name="Venter J.C."/>
            <person name="Wang Z."/>
            <person name="Woodage T."/>
            <person name="Zheng X.H."/>
            <person name="Zhong F."/>
        </authorList>
    </citation>
    <scope>NUCLEOTIDE SEQUENCE [LARGE SCALE GENOMIC DNA]</scope>
    <source>
        <strain>BN</strain>
        <strain evidence="2">Sprague-Dawley</strain>
    </source>
</reference>
<evidence type="ECO:0000313" key="1">
    <source>
        <dbReference type="EMBL" id="EDM04265.1"/>
    </source>
</evidence>
<evidence type="ECO:0000313" key="2">
    <source>
        <dbReference type="Proteomes" id="UP000234681"/>
    </source>
</evidence>
<protein>
    <submittedName>
        <fullName evidence="1">RCG63474</fullName>
    </submittedName>
</protein>
<organism evidence="1 2">
    <name type="scientific">Rattus norvegicus</name>
    <name type="common">Rat</name>
    <dbReference type="NCBI Taxonomy" id="10116"/>
    <lineage>
        <taxon>Eukaryota</taxon>
        <taxon>Metazoa</taxon>
        <taxon>Chordata</taxon>
        <taxon>Craniata</taxon>
        <taxon>Vertebrata</taxon>
        <taxon>Euteleostomi</taxon>
        <taxon>Mammalia</taxon>
        <taxon>Eutheria</taxon>
        <taxon>Euarchontoglires</taxon>
        <taxon>Glires</taxon>
        <taxon>Rodentia</taxon>
        <taxon>Myomorpha</taxon>
        <taxon>Muroidea</taxon>
        <taxon>Muridae</taxon>
        <taxon>Murinae</taxon>
        <taxon>Rattus</taxon>
    </lineage>
</organism>
<dbReference type="Proteomes" id="UP000234681">
    <property type="component" value="Chromosome 10"/>
</dbReference>